<feature type="repeat" description="ANK" evidence="1">
    <location>
        <begin position="544"/>
        <end position="576"/>
    </location>
</feature>
<feature type="repeat" description="ANK" evidence="1">
    <location>
        <begin position="610"/>
        <end position="642"/>
    </location>
</feature>
<dbReference type="PANTHER" id="PTHR24182:SF13">
    <property type="entry name" value="LD18443P"/>
    <property type="match status" value="1"/>
</dbReference>
<dbReference type="Pfam" id="PF12796">
    <property type="entry name" value="Ank_2"/>
    <property type="match status" value="3"/>
</dbReference>
<dbReference type="PROSITE" id="PS50088">
    <property type="entry name" value="ANK_REPEAT"/>
    <property type="match status" value="10"/>
</dbReference>
<dbReference type="SMART" id="SM00248">
    <property type="entry name" value="ANK"/>
    <property type="match status" value="13"/>
</dbReference>
<name>A2E5I8_TRIV3</name>
<dbReference type="SUPFAM" id="SSF48403">
    <property type="entry name" value="Ankyrin repeat"/>
    <property type="match status" value="1"/>
</dbReference>
<dbReference type="AlphaFoldDB" id="A2E5I8"/>
<feature type="repeat" description="ANK" evidence="1">
    <location>
        <begin position="378"/>
        <end position="410"/>
    </location>
</feature>
<dbReference type="SMR" id="A2E5I8"/>
<dbReference type="PRINTS" id="PR01415">
    <property type="entry name" value="ANKYRIN"/>
</dbReference>
<dbReference type="InterPro" id="IPR036770">
    <property type="entry name" value="Ankyrin_rpt-contain_sf"/>
</dbReference>
<dbReference type="RefSeq" id="XP_001324252.1">
    <property type="nucleotide sequence ID" value="XM_001324217.1"/>
</dbReference>
<dbReference type="PANTHER" id="PTHR24182">
    <property type="entry name" value="ANKYRIN REPEAT AND SOCS BOX CONTAINING 4"/>
    <property type="match status" value="1"/>
</dbReference>
<reference evidence="3" key="2">
    <citation type="journal article" date="2007" name="Science">
        <title>Draft genome sequence of the sexually transmitted pathogen Trichomonas vaginalis.</title>
        <authorList>
            <person name="Carlton J.M."/>
            <person name="Hirt R.P."/>
            <person name="Silva J.C."/>
            <person name="Delcher A.L."/>
            <person name="Schatz M."/>
            <person name="Zhao Q."/>
            <person name="Wortman J.R."/>
            <person name="Bidwell S.L."/>
            <person name="Alsmark U.C.M."/>
            <person name="Besteiro S."/>
            <person name="Sicheritz-Ponten T."/>
            <person name="Noel C.J."/>
            <person name="Dacks J.B."/>
            <person name="Foster P.G."/>
            <person name="Simillion C."/>
            <person name="Van de Peer Y."/>
            <person name="Miranda-Saavedra D."/>
            <person name="Barton G.J."/>
            <person name="Westrop G.D."/>
            <person name="Mueller S."/>
            <person name="Dessi D."/>
            <person name="Fiori P.L."/>
            <person name="Ren Q."/>
            <person name="Paulsen I."/>
            <person name="Zhang H."/>
            <person name="Bastida-Corcuera F.D."/>
            <person name="Simoes-Barbosa A."/>
            <person name="Brown M.T."/>
            <person name="Hayes R.D."/>
            <person name="Mukherjee M."/>
            <person name="Okumura C.Y."/>
            <person name="Schneider R."/>
            <person name="Smith A.J."/>
            <person name="Vanacova S."/>
            <person name="Villalvazo M."/>
            <person name="Haas B.J."/>
            <person name="Pertea M."/>
            <person name="Feldblyum T.V."/>
            <person name="Utterback T.R."/>
            <person name="Shu C.L."/>
            <person name="Osoegawa K."/>
            <person name="de Jong P.J."/>
            <person name="Hrdy I."/>
            <person name="Horvathova L."/>
            <person name="Zubacova Z."/>
            <person name="Dolezal P."/>
            <person name="Malik S.B."/>
            <person name="Logsdon J.M. Jr."/>
            <person name="Henze K."/>
            <person name="Gupta A."/>
            <person name="Wang C.C."/>
            <person name="Dunne R.L."/>
            <person name="Upcroft J.A."/>
            <person name="Upcroft P."/>
            <person name="White O."/>
            <person name="Salzberg S.L."/>
            <person name="Tang P."/>
            <person name="Chiu C.-H."/>
            <person name="Lee Y.-S."/>
            <person name="Embley T.M."/>
            <person name="Coombs G.H."/>
            <person name="Mottram J.C."/>
            <person name="Tachezy J."/>
            <person name="Fraser-Liggett C.M."/>
            <person name="Johnson P.J."/>
        </authorList>
    </citation>
    <scope>NUCLEOTIDE SEQUENCE [LARGE SCALE GENOMIC DNA]</scope>
    <source>
        <strain evidence="3">G3</strain>
    </source>
</reference>
<dbReference type="Pfam" id="PF13637">
    <property type="entry name" value="Ank_4"/>
    <property type="match status" value="2"/>
</dbReference>
<evidence type="ECO:0000256" key="1">
    <source>
        <dbReference type="PROSITE-ProRule" id="PRU00023"/>
    </source>
</evidence>
<sequence length="688" mass="78254">MEKVNYEDLMDMCQDFIYVYDTLYKLKTFNKKEINKIYLDIKGLLLETKQASPNQILTIISTAMIHNIKYLKQYKAIFNKIYKEYHPIFTHNELKNIPHILWADLSDENGVLLSEKYIYDFARNKYKYSTTNFMEENTIYRAIMYDDKFSFIAFIETDGFNKDQMLENDLYPSKPLSLIELCCYHGAVNCFKYLITRFKSTITQKCLWYSFLGGNSDIIQECLKIEEPDEECMRYAIISHNIDFISFLMSEYEFEIDLYNCVIYHNLQAFLVYLDQSKYINKFFIYSVCFCIPSLCEYFLSHGADVNSKTEIGRTALHFAAEFNCIKIAESLISHGADVNAKDNDGHTVLCQAAYNNSKKIFELLISHGADINAKDNKERSNLHYAAENSSIEIVEFLISHGADVNAKDNIGFSSLLYAAYSSNLETIQLLVSHGADVNSVDISGESVLGAAIFENHKDIVEFLISHGADVNAKRGLERLSALHKAVEESSIEIVELLISHGADVNDKDNNGESILHFAAYRKCKEIAELLISHGADVNDKDNNGDSILHIAVDRNSKEIVELLISHGADVNDKDNDGDSILHIAAYRKCKEIAELLISHGADVNAKNNNGDSILHAAAKNNYIEIVELLISHGADVNAEDNDGLSVLYAAAIDNHKEIVELLISKIMLEYQKKIQNDNQHWFNYQLF</sequence>
<proteinExistence type="predicted"/>
<feature type="repeat" description="ANK" evidence="1">
    <location>
        <begin position="411"/>
        <end position="443"/>
    </location>
</feature>
<dbReference type="EMBL" id="DS113308">
    <property type="protein sequence ID" value="EAY12029.1"/>
    <property type="molecule type" value="Genomic_DNA"/>
</dbReference>
<dbReference type="VEuPathDB" id="TrichDB:TVAGG3_0926270"/>
<evidence type="ECO:0000313" key="4">
    <source>
        <dbReference type="Proteomes" id="UP000001542"/>
    </source>
</evidence>
<feature type="domain" description="DUF3447" evidence="2">
    <location>
        <begin position="198"/>
        <end position="273"/>
    </location>
</feature>
<reference evidence="3" key="1">
    <citation type="submission" date="2006-10" db="EMBL/GenBank/DDBJ databases">
        <authorList>
            <person name="Amadeo P."/>
            <person name="Zhao Q."/>
            <person name="Wortman J."/>
            <person name="Fraser-Liggett C."/>
            <person name="Carlton J."/>
        </authorList>
    </citation>
    <scope>NUCLEOTIDE SEQUENCE</scope>
    <source>
        <strain evidence="3">G3</strain>
    </source>
</reference>
<evidence type="ECO:0000259" key="2">
    <source>
        <dbReference type="Pfam" id="PF11929"/>
    </source>
</evidence>
<accession>A2E5I8</accession>
<keyword evidence="1" id="KW-0040">ANK repeat</keyword>
<dbReference type="Gene3D" id="1.25.40.20">
    <property type="entry name" value="Ankyrin repeat-containing domain"/>
    <property type="match status" value="4"/>
</dbReference>
<protein>
    <submittedName>
        <fullName evidence="3">Ankyrin repeat protein, putative</fullName>
    </submittedName>
</protein>
<keyword evidence="4" id="KW-1185">Reference proteome</keyword>
<dbReference type="InterPro" id="IPR020683">
    <property type="entry name" value="DUF3447"/>
</dbReference>
<gene>
    <name evidence="3" type="ORF">TVAG_038750</name>
</gene>
<dbReference type="Proteomes" id="UP000001542">
    <property type="component" value="Unassembled WGS sequence"/>
</dbReference>
<dbReference type="SUPFAM" id="SSF140860">
    <property type="entry name" value="Pseudo ankyrin repeat-like"/>
    <property type="match status" value="1"/>
</dbReference>
<dbReference type="Pfam" id="PF11929">
    <property type="entry name" value="DUF3447"/>
    <property type="match status" value="1"/>
</dbReference>
<feature type="repeat" description="ANK" evidence="1">
    <location>
        <begin position="444"/>
        <end position="476"/>
    </location>
</feature>
<feature type="repeat" description="ANK" evidence="1">
    <location>
        <begin position="312"/>
        <end position="344"/>
    </location>
</feature>
<dbReference type="STRING" id="5722.A2E5I8"/>
<organism evidence="3 4">
    <name type="scientific">Trichomonas vaginalis (strain ATCC PRA-98 / G3)</name>
    <dbReference type="NCBI Taxonomy" id="412133"/>
    <lineage>
        <taxon>Eukaryota</taxon>
        <taxon>Metamonada</taxon>
        <taxon>Parabasalia</taxon>
        <taxon>Trichomonadida</taxon>
        <taxon>Trichomonadidae</taxon>
        <taxon>Trichomonas</taxon>
    </lineage>
</organism>
<feature type="repeat" description="ANK" evidence="1">
    <location>
        <begin position="577"/>
        <end position="609"/>
    </location>
</feature>
<dbReference type="PROSITE" id="PS50297">
    <property type="entry name" value="ANK_REP_REGION"/>
    <property type="match status" value="10"/>
</dbReference>
<feature type="repeat" description="ANK" evidence="1">
    <location>
        <begin position="345"/>
        <end position="377"/>
    </location>
</feature>
<dbReference type="InParanoid" id="A2E5I8"/>
<evidence type="ECO:0000313" key="3">
    <source>
        <dbReference type="EMBL" id="EAY12029.1"/>
    </source>
</evidence>
<dbReference type="InterPro" id="IPR002110">
    <property type="entry name" value="Ankyrin_rpt"/>
</dbReference>
<dbReference type="VEuPathDB" id="TrichDB:TVAG_038750"/>
<dbReference type="KEGG" id="tva:4769989"/>
<feature type="repeat" description="ANK" evidence="1">
    <location>
        <begin position="478"/>
        <end position="510"/>
    </location>
</feature>
<dbReference type="eggNOG" id="KOG0504">
    <property type="taxonomic scope" value="Eukaryota"/>
</dbReference>
<feature type="repeat" description="ANK" evidence="1">
    <location>
        <begin position="511"/>
        <end position="543"/>
    </location>
</feature>